<dbReference type="STRING" id="388280.SAMN04488057_11299"/>
<keyword evidence="3" id="KW-1185">Reference proteome</keyword>
<dbReference type="AlphaFoldDB" id="A0A1M7PZU9"/>
<dbReference type="RefSeq" id="WP_073096215.1">
    <property type="nucleotide sequence ID" value="NZ_FRCY01000012.1"/>
</dbReference>
<protein>
    <submittedName>
        <fullName evidence="2">Uncharacterized protein</fullName>
    </submittedName>
</protein>
<evidence type="ECO:0000313" key="3">
    <source>
        <dbReference type="Proteomes" id="UP000184513"/>
    </source>
</evidence>
<feature type="coiled-coil region" evidence="1">
    <location>
        <begin position="56"/>
        <end position="83"/>
    </location>
</feature>
<accession>A0A1M7PZU9</accession>
<name>A0A1M7PZU9_9BACT</name>
<keyword evidence="1" id="KW-0175">Coiled coil</keyword>
<organism evidence="2 3">
    <name type="scientific">Cyclobacterium lianum</name>
    <dbReference type="NCBI Taxonomy" id="388280"/>
    <lineage>
        <taxon>Bacteria</taxon>
        <taxon>Pseudomonadati</taxon>
        <taxon>Bacteroidota</taxon>
        <taxon>Cytophagia</taxon>
        <taxon>Cytophagales</taxon>
        <taxon>Cyclobacteriaceae</taxon>
        <taxon>Cyclobacterium</taxon>
    </lineage>
</organism>
<proteinExistence type="predicted"/>
<evidence type="ECO:0000256" key="1">
    <source>
        <dbReference type="SAM" id="Coils"/>
    </source>
</evidence>
<dbReference type="Proteomes" id="UP000184513">
    <property type="component" value="Unassembled WGS sequence"/>
</dbReference>
<gene>
    <name evidence="2" type="ORF">SAMN04488057_11299</name>
</gene>
<dbReference type="EMBL" id="FRCY01000012">
    <property type="protein sequence ID" value="SHN23337.1"/>
    <property type="molecule type" value="Genomic_DNA"/>
</dbReference>
<evidence type="ECO:0000313" key="2">
    <source>
        <dbReference type="EMBL" id="SHN23337.1"/>
    </source>
</evidence>
<reference evidence="2 3" key="1">
    <citation type="submission" date="2016-11" db="EMBL/GenBank/DDBJ databases">
        <authorList>
            <person name="Jaros S."/>
            <person name="Januszkiewicz K."/>
            <person name="Wedrychowicz H."/>
        </authorList>
    </citation>
    <scope>NUCLEOTIDE SEQUENCE [LARGE SCALE GENOMIC DNA]</scope>
    <source>
        <strain evidence="2 3">CGMCC 1.6102</strain>
    </source>
</reference>
<sequence>MKKELLDFYEEMFHRGDFLWKMFSRRHPYHQLISFIADNHFTREGNNRVPSLAYTCAKVEISLDELETQLGHMKERIENYFYQNGEFEHSIHLYLDLPFAGTVFFFNQEEGELNCLLKVKVKLDFELGVPIQSLL</sequence>